<keyword evidence="5" id="KW-1185">Reference proteome</keyword>
<protein>
    <recommendedName>
        <fullName evidence="3">DUF6697 domain-containing protein</fullName>
    </recommendedName>
</protein>
<evidence type="ECO:0000256" key="1">
    <source>
        <dbReference type="SAM" id="Coils"/>
    </source>
</evidence>
<evidence type="ECO:0000313" key="5">
    <source>
        <dbReference type="Proteomes" id="UP000623687"/>
    </source>
</evidence>
<sequence length="510" mass="57786">MDSPADGERFLSEVLSKLSQSIAEGARWKQEIAALRRERDEHEAQARVFVEHAATLMGTRPAEEKTPKSPCILVNKLLSDELGVVKTDVKTLQDQSDLLRLEIDAVRKENVERTAEIKSRDNSIQSLRRQLDEAQRLLRMAEISNEMLGKASDDMVGSIKKLEEEKAALQEENQKLKEDSRLLRTKEEKRALFQSTLENLQTSVRKLPQTHFGSTLAGSAENADRKLSPRRSAPVISKEPSEDPVSFADLRGTYNQSVYVSSIPKTRRAKFDSFPSVVIDDDCNNSALFSRKFLAEHIGGSCQPLVVRITNSHKEIARRLNINSFLCPNLDLNPWCPMVPGDHGYMFVGLGTEKNIFEMPETHQLFVGFEGPKRQKLFRYMGVYKVSRSDPLPIQEWNVLTNHVRILRHFCHTHIQAGTQVKDGYASLTKTRTSDSRDIEAIRADYDNGKLEVPCVLLQCIDYNDELARSLSQRVKVTKVLSPTKRPREDDEHVPSRKRRLSSNPGVING</sequence>
<evidence type="ECO:0000313" key="4">
    <source>
        <dbReference type="EMBL" id="KAF7436940.1"/>
    </source>
</evidence>
<feature type="domain" description="DUF6697" evidence="3">
    <location>
        <begin position="289"/>
        <end position="473"/>
    </location>
</feature>
<proteinExistence type="predicted"/>
<feature type="coiled-coil region" evidence="1">
    <location>
        <begin position="89"/>
        <end position="189"/>
    </location>
</feature>
<dbReference type="VEuPathDB" id="FungiDB:PC9H_003774"/>
<feature type="compositionally biased region" description="Basic and acidic residues" evidence="2">
    <location>
        <begin position="486"/>
        <end position="495"/>
    </location>
</feature>
<comment type="caution">
    <text evidence="4">The sequence shown here is derived from an EMBL/GenBank/DDBJ whole genome shotgun (WGS) entry which is preliminary data.</text>
</comment>
<dbReference type="Proteomes" id="UP000623687">
    <property type="component" value="Unassembled WGS sequence"/>
</dbReference>
<evidence type="ECO:0000256" key="2">
    <source>
        <dbReference type="SAM" id="MobiDB-lite"/>
    </source>
</evidence>
<dbReference type="OrthoDB" id="2757553at2759"/>
<dbReference type="RefSeq" id="XP_036634839.1">
    <property type="nucleotide sequence ID" value="XM_036773366.1"/>
</dbReference>
<name>A0A8H7DVP3_PLEOS</name>
<dbReference type="Pfam" id="PF20411">
    <property type="entry name" value="DUF6697"/>
    <property type="match status" value="1"/>
</dbReference>
<keyword evidence="1" id="KW-0175">Coiled coil</keyword>
<feature type="region of interest" description="Disordered" evidence="2">
    <location>
        <begin position="480"/>
        <end position="510"/>
    </location>
</feature>
<gene>
    <name evidence="4" type="ORF">PC9H_003774</name>
</gene>
<dbReference type="InterPro" id="IPR046520">
    <property type="entry name" value="DUF6697"/>
</dbReference>
<reference evidence="4" key="1">
    <citation type="submission" date="2019-07" db="EMBL/GenBank/DDBJ databases">
        <authorList>
            <person name="Palmer J.M."/>
        </authorList>
    </citation>
    <scope>NUCLEOTIDE SEQUENCE</scope>
    <source>
        <strain evidence="4">PC9</strain>
    </source>
</reference>
<evidence type="ECO:0000259" key="3">
    <source>
        <dbReference type="Pfam" id="PF20411"/>
    </source>
</evidence>
<organism evidence="4 5">
    <name type="scientific">Pleurotus ostreatus</name>
    <name type="common">Oyster mushroom</name>
    <name type="synonym">White-rot fungus</name>
    <dbReference type="NCBI Taxonomy" id="5322"/>
    <lineage>
        <taxon>Eukaryota</taxon>
        <taxon>Fungi</taxon>
        <taxon>Dikarya</taxon>
        <taxon>Basidiomycota</taxon>
        <taxon>Agaricomycotina</taxon>
        <taxon>Agaricomycetes</taxon>
        <taxon>Agaricomycetidae</taxon>
        <taxon>Agaricales</taxon>
        <taxon>Pleurotineae</taxon>
        <taxon>Pleurotaceae</taxon>
        <taxon>Pleurotus</taxon>
    </lineage>
</organism>
<dbReference type="GeneID" id="59373592"/>
<feature type="region of interest" description="Disordered" evidence="2">
    <location>
        <begin position="211"/>
        <end position="244"/>
    </location>
</feature>
<accession>A0A8H7DVP3</accession>
<dbReference type="EMBL" id="JACETU010000002">
    <property type="protein sequence ID" value="KAF7436940.1"/>
    <property type="molecule type" value="Genomic_DNA"/>
</dbReference>
<dbReference type="AlphaFoldDB" id="A0A8H7DVP3"/>